<dbReference type="InterPro" id="IPR052173">
    <property type="entry name" value="Beta-lactam_resp_regulator"/>
</dbReference>
<dbReference type="PANTHER" id="PTHR34978:SF3">
    <property type="entry name" value="SLR0241 PROTEIN"/>
    <property type="match status" value="1"/>
</dbReference>
<dbReference type="InterPro" id="IPR037066">
    <property type="entry name" value="Plug_dom_sf"/>
</dbReference>
<feature type="domain" description="Peptidase M56" evidence="3">
    <location>
        <begin position="18"/>
        <end position="306"/>
    </location>
</feature>
<evidence type="ECO:0000313" key="5">
    <source>
        <dbReference type="EMBL" id="HCT57442.1"/>
    </source>
</evidence>
<evidence type="ECO:0000259" key="4">
    <source>
        <dbReference type="Pfam" id="PF07715"/>
    </source>
</evidence>
<dbReference type="Pfam" id="PF07715">
    <property type="entry name" value="Plug"/>
    <property type="match status" value="1"/>
</dbReference>
<organism evidence="5 6">
    <name type="scientific">Gemmatimonas aurantiaca</name>
    <dbReference type="NCBI Taxonomy" id="173480"/>
    <lineage>
        <taxon>Bacteria</taxon>
        <taxon>Pseudomonadati</taxon>
        <taxon>Gemmatimonadota</taxon>
        <taxon>Gemmatimonadia</taxon>
        <taxon>Gemmatimonadales</taxon>
        <taxon>Gemmatimonadaceae</taxon>
        <taxon>Gemmatimonas</taxon>
    </lineage>
</organism>
<proteinExistence type="inferred from homology"/>
<feature type="transmembrane region" description="Helical" evidence="2">
    <location>
        <begin position="44"/>
        <end position="62"/>
    </location>
</feature>
<dbReference type="PROSITE" id="PS52016">
    <property type="entry name" value="TONB_DEPENDENT_REC_3"/>
    <property type="match status" value="1"/>
</dbReference>
<keyword evidence="2" id="KW-1133">Transmembrane helix</keyword>
<evidence type="ECO:0008006" key="7">
    <source>
        <dbReference type="Google" id="ProtNLM"/>
    </source>
</evidence>
<feature type="domain" description="TonB-dependent receptor plug" evidence="4">
    <location>
        <begin position="456"/>
        <end position="502"/>
    </location>
</feature>
<feature type="transmembrane region" description="Helical" evidence="2">
    <location>
        <begin position="127"/>
        <end position="150"/>
    </location>
</feature>
<evidence type="ECO:0000256" key="2">
    <source>
        <dbReference type="SAM" id="Phobius"/>
    </source>
</evidence>
<protein>
    <recommendedName>
        <fullName evidence="7">Peptidase M56 domain-containing protein</fullName>
    </recommendedName>
</protein>
<gene>
    <name evidence="5" type="ORF">DGD08_09560</name>
</gene>
<dbReference type="InterPro" id="IPR012910">
    <property type="entry name" value="Plug_dom"/>
</dbReference>
<keyword evidence="1" id="KW-1134">Transmembrane beta strand</keyword>
<dbReference type="InterPro" id="IPR039426">
    <property type="entry name" value="TonB-dep_rcpt-like"/>
</dbReference>
<evidence type="ECO:0000313" key="6">
    <source>
        <dbReference type="Proteomes" id="UP000264071"/>
    </source>
</evidence>
<keyword evidence="1" id="KW-0998">Cell outer membrane</keyword>
<feature type="transmembrane region" description="Helical" evidence="2">
    <location>
        <begin position="221"/>
        <end position="243"/>
    </location>
</feature>
<comment type="similarity">
    <text evidence="1">Belongs to the TonB-dependent receptor family.</text>
</comment>
<dbReference type="Gene3D" id="2.170.130.10">
    <property type="entry name" value="TonB-dependent receptor, plug domain"/>
    <property type="match status" value="1"/>
</dbReference>
<feature type="transmembrane region" description="Helical" evidence="2">
    <location>
        <begin position="12"/>
        <end position="32"/>
    </location>
</feature>
<dbReference type="AlphaFoldDB" id="A0A3D4V9N6"/>
<dbReference type="GO" id="GO:0009279">
    <property type="term" value="C:cell outer membrane"/>
    <property type="evidence" value="ECO:0007669"/>
    <property type="project" value="UniProtKB-SubCell"/>
</dbReference>
<evidence type="ECO:0000256" key="1">
    <source>
        <dbReference type="PROSITE-ProRule" id="PRU01360"/>
    </source>
</evidence>
<keyword evidence="1 2" id="KW-0812">Transmembrane</keyword>
<dbReference type="Proteomes" id="UP000264071">
    <property type="component" value="Unassembled WGS sequence"/>
</dbReference>
<dbReference type="SUPFAM" id="SSF56935">
    <property type="entry name" value="Porins"/>
    <property type="match status" value="1"/>
</dbReference>
<accession>A0A3D4V9N6</accession>
<dbReference type="Pfam" id="PF05569">
    <property type="entry name" value="Peptidase_M56"/>
    <property type="match status" value="1"/>
</dbReference>
<dbReference type="InterPro" id="IPR008756">
    <property type="entry name" value="Peptidase_M56"/>
</dbReference>
<sequence length="509" mass="54341">MMTLSQTAGLVAAWAGTSAIVGAVLLLLALAAQPLARKALPSRLVWATSLALTLLVTIGLPLRQADNAPASGSTTNLSLVERPDEATASLTWSERAMRATQSAARSAETTLQTAATWSAGRASRAPIAVQWALVLAWPVASLTLLVVFGFSYRRQSRVLRDATRVSLHGVPVHVCAVSGPVVFGVMAPRIAVPEWLLSREREEQALVVRHEQSHIEARDPLLLLAACGTAILLPWNLAVWYMLSRLRLAIELDCDARVLAHGVSARSYGKLLIDLSAEPSMLGNPAAMPMSATAFSYRASHLERRLRTMTARTTRFLVLRRLSVVGLGAVGALAACGTELPTAAELQAMDVAKAEQQIGRVVTLDEASAEYYIDGKRVDRDEATGLSADRIATIDVRKQDGKQQIFVVRSDSAARASGQTSQIRLRRPDSLGLIVADRPTAAPGNGFATGNRKPFDGIVILNGKRSTETALSKLDPSTIESVEIVKGQAAIAQYGADGANGVIRVLTKK</sequence>
<comment type="subcellular location">
    <subcellularLocation>
        <location evidence="1">Cell outer membrane</location>
        <topology evidence="1">Multi-pass membrane protein</topology>
    </subcellularLocation>
</comment>
<keyword evidence="1" id="KW-0813">Transport</keyword>
<name>A0A3D4V9N6_9BACT</name>
<reference evidence="5 6" key="1">
    <citation type="journal article" date="2018" name="Nat. Biotechnol.">
        <title>A standardized bacterial taxonomy based on genome phylogeny substantially revises the tree of life.</title>
        <authorList>
            <person name="Parks D.H."/>
            <person name="Chuvochina M."/>
            <person name="Waite D.W."/>
            <person name="Rinke C."/>
            <person name="Skarshewski A."/>
            <person name="Chaumeil P.A."/>
            <person name="Hugenholtz P."/>
        </authorList>
    </citation>
    <scope>NUCLEOTIDE SEQUENCE [LARGE SCALE GENOMIC DNA]</scope>
    <source>
        <strain evidence="5">UBA8844</strain>
    </source>
</reference>
<comment type="caution">
    <text evidence="5">The sequence shown here is derived from an EMBL/GenBank/DDBJ whole genome shotgun (WGS) entry which is preliminary data.</text>
</comment>
<evidence type="ECO:0000259" key="3">
    <source>
        <dbReference type="Pfam" id="PF05569"/>
    </source>
</evidence>
<dbReference type="EMBL" id="DPIY01000009">
    <property type="protein sequence ID" value="HCT57442.1"/>
    <property type="molecule type" value="Genomic_DNA"/>
</dbReference>
<keyword evidence="1 2" id="KW-0472">Membrane</keyword>
<dbReference type="CDD" id="cd07341">
    <property type="entry name" value="M56_BlaR1_MecR1_like"/>
    <property type="match status" value="1"/>
</dbReference>
<dbReference type="PANTHER" id="PTHR34978">
    <property type="entry name" value="POSSIBLE SENSOR-TRANSDUCER PROTEIN BLAR"/>
    <property type="match status" value="1"/>
</dbReference>